<organism evidence="3 4">
    <name type="scientific">Candidatus Methylospira mobilis</name>
    <dbReference type="NCBI Taxonomy" id="1808979"/>
    <lineage>
        <taxon>Bacteria</taxon>
        <taxon>Pseudomonadati</taxon>
        <taxon>Pseudomonadota</taxon>
        <taxon>Gammaproteobacteria</taxon>
        <taxon>Methylococcales</taxon>
        <taxon>Methylococcaceae</taxon>
        <taxon>Candidatus Methylospira</taxon>
    </lineage>
</organism>
<name>A0A5Q0BK31_9GAMM</name>
<proteinExistence type="predicted"/>
<dbReference type="AlphaFoldDB" id="A0A5Q0BK31"/>
<protein>
    <submittedName>
        <fullName evidence="3">Glycosyltransferase</fullName>
    </submittedName>
</protein>
<dbReference type="Pfam" id="PF13439">
    <property type="entry name" value="Glyco_transf_4"/>
    <property type="match status" value="1"/>
</dbReference>
<sequence>MKILHFYRTYFPDTVGGVEQVIYQIARGSAVFGVETAVLTLTAKKDDTATLKIDNHLVYRTPLDFQIASTGFSASAFFRFAQLAREADVVHLHYPWPFMDIVHFVTRVKKPTVVTYHSDIIRQKRLLKIYRPLKELFLGSVDRIVATSANYCASSDTLQQYHDKTTVIPIGLDKASYQEPLADTLEKWRAWTRSRVGHRFFLFVGMIRYYKGLHILLEAVRGTNLPVVIVGSGPVETELKAQAAQFGLHNVHFVGALSDDDKIALLMLSYAFVFPSHLRSEAFGVSLLEGAMFGKPMISTDIGTGTSYINVHNKTGLVVPPNDPAVFRNAMQFLLDHPETAAEMGRQAEARYRELFTAAKMAAGYVDLYREVLHEREGR</sequence>
<keyword evidence="3" id="KW-0808">Transferase</keyword>
<dbReference type="CDD" id="cd03795">
    <property type="entry name" value="GT4_WfcD-like"/>
    <property type="match status" value="1"/>
</dbReference>
<gene>
    <name evidence="3" type="ORF">F6R98_17280</name>
</gene>
<keyword evidence="4" id="KW-1185">Reference proteome</keyword>
<dbReference type="InterPro" id="IPR028098">
    <property type="entry name" value="Glyco_trans_4-like_N"/>
</dbReference>
<reference evidence="3 4" key="1">
    <citation type="submission" date="2019-09" db="EMBL/GenBank/DDBJ databases">
        <title>Ecophysiology of the spiral-shaped methanotroph Methylospira mobilis as revealed by the complete genome sequence.</title>
        <authorList>
            <person name="Oshkin I.Y."/>
            <person name="Dedysh S.N."/>
            <person name="Miroshnikov K."/>
            <person name="Danilova O.V."/>
            <person name="Hakobyan A."/>
            <person name="Liesack W."/>
        </authorList>
    </citation>
    <scope>NUCLEOTIDE SEQUENCE [LARGE SCALE GENOMIC DNA]</scope>
    <source>
        <strain evidence="3 4">Shm1</strain>
    </source>
</reference>
<dbReference type="PANTHER" id="PTHR12526">
    <property type="entry name" value="GLYCOSYLTRANSFERASE"/>
    <property type="match status" value="1"/>
</dbReference>
<dbReference type="PANTHER" id="PTHR12526:SF627">
    <property type="entry name" value="D-RHAMNOSYLTRANSFERASE WBPZ"/>
    <property type="match status" value="1"/>
</dbReference>
<dbReference type="EMBL" id="CP044205">
    <property type="protein sequence ID" value="QFY44170.1"/>
    <property type="molecule type" value="Genomic_DNA"/>
</dbReference>
<dbReference type="GO" id="GO:0016757">
    <property type="term" value="F:glycosyltransferase activity"/>
    <property type="evidence" value="ECO:0007669"/>
    <property type="project" value="InterPro"/>
</dbReference>
<dbReference type="Pfam" id="PF00534">
    <property type="entry name" value="Glycos_transf_1"/>
    <property type="match status" value="1"/>
</dbReference>
<dbReference type="OrthoDB" id="9802525at2"/>
<dbReference type="RefSeq" id="WP_153250139.1">
    <property type="nucleotide sequence ID" value="NZ_CP044205.1"/>
</dbReference>
<evidence type="ECO:0000313" key="4">
    <source>
        <dbReference type="Proteomes" id="UP000325755"/>
    </source>
</evidence>
<evidence type="ECO:0000259" key="2">
    <source>
        <dbReference type="Pfam" id="PF13439"/>
    </source>
</evidence>
<evidence type="ECO:0000313" key="3">
    <source>
        <dbReference type="EMBL" id="QFY44170.1"/>
    </source>
</evidence>
<dbReference type="GO" id="GO:1901135">
    <property type="term" value="P:carbohydrate derivative metabolic process"/>
    <property type="evidence" value="ECO:0007669"/>
    <property type="project" value="UniProtKB-ARBA"/>
</dbReference>
<dbReference type="KEGG" id="mmob:F6R98_17280"/>
<feature type="domain" description="Glycosyltransferase subfamily 4-like N-terminal" evidence="2">
    <location>
        <begin position="15"/>
        <end position="173"/>
    </location>
</feature>
<dbReference type="Gene3D" id="3.40.50.2000">
    <property type="entry name" value="Glycogen Phosphorylase B"/>
    <property type="match status" value="2"/>
</dbReference>
<dbReference type="InParanoid" id="A0A5Q0BK31"/>
<feature type="domain" description="Glycosyl transferase family 1" evidence="1">
    <location>
        <begin position="187"/>
        <end position="350"/>
    </location>
</feature>
<accession>A0A5Q0BK31</accession>
<dbReference type="SUPFAM" id="SSF53756">
    <property type="entry name" value="UDP-Glycosyltransferase/glycogen phosphorylase"/>
    <property type="match status" value="1"/>
</dbReference>
<dbReference type="InterPro" id="IPR001296">
    <property type="entry name" value="Glyco_trans_1"/>
</dbReference>
<evidence type="ECO:0000259" key="1">
    <source>
        <dbReference type="Pfam" id="PF00534"/>
    </source>
</evidence>
<dbReference type="Proteomes" id="UP000325755">
    <property type="component" value="Chromosome"/>
</dbReference>